<evidence type="ECO:0000256" key="5">
    <source>
        <dbReference type="ARBA" id="ARBA00022927"/>
    </source>
</evidence>
<keyword evidence="5 9" id="KW-0653">Protein transport</keyword>
<dbReference type="PROSITE" id="PS01067">
    <property type="entry name" value="SECE_SEC61G"/>
    <property type="match status" value="1"/>
</dbReference>
<keyword evidence="2 9" id="KW-0813">Transport</keyword>
<feature type="transmembrane region" description="Helical" evidence="9">
    <location>
        <begin position="40"/>
        <end position="65"/>
    </location>
</feature>
<evidence type="ECO:0000256" key="1">
    <source>
        <dbReference type="ARBA" id="ARBA00004370"/>
    </source>
</evidence>
<dbReference type="GO" id="GO:0009306">
    <property type="term" value="P:protein secretion"/>
    <property type="evidence" value="ECO:0007669"/>
    <property type="project" value="UniProtKB-UniRule"/>
</dbReference>
<sequence>MEFLRLILKLIGKPFKKSLGFLKEVRAEFSKVVWPTRKEAIGATIAVIIFSLVMALYLGALDFVFAKGLSYLLAKFK</sequence>
<dbReference type="GO" id="GO:0065002">
    <property type="term" value="P:intracellular protein transmembrane transport"/>
    <property type="evidence" value="ECO:0007669"/>
    <property type="project" value="UniProtKB-UniRule"/>
</dbReference>
<dbReference type="GO" id="GO:0006605">
    <property type="term" value="P:protein targeting"/>
    <property type="evidence" value="ECO:0007669"/>
    <property type="project" value="UniProtKB-UniRule"/>
</dbReference>
<dbReference type="GO" id="GO:0005886">
    <property type="term" value="C:plasma membrane"/>
    <property type="evidence" value="ECO:0007669"/>
    <property type="project" value="UniProtKB-SubCell"/>
</dbReference>
<evidence type="ECO:0000313" key="10">
    <source>
        <dbReference type="EMBL" id="KKQ94680.1"/>
    </source>
</evidence>
<name>A0A0G0M2Y7_UNCC2</name>
<dbReference type="Gene3D" id="1.20.5.1030">
    <property type="entry name" value="Preprotein translocase secy subunit"/>
    <property type="match status" value="1"/>
</dbReference>
<dbReference type="GO" id="GO:0008320">
    <property type="term" value="F:protein transmembrane transporter activity"/>
    <property type="evidence" value="ECO:0007669"/>
    <property type="project" value="UniProtKB-UniRule"/>
</dbReference>
<evidence type="ECO:0000256" key="2">
    <source>
        <dbReference type="ARBA" id="ARBA00022448"/>
    </source>
</evidence>
<comment type="subunit">
    <text evidence="9">Component of the Sec protein translocase complex. Heterotrimer consisting of SecY, SecE and SecG subunits. The heterotrimers can form oligomers, although 1 heterotrimer is thought to be able to translocate proteins. Interacts with the ribosome. Interacts with SecDF, and other proteins may be involved. Interacts with SecA.</text>
</comment>
<dbReference type="InterPro" id="IPR005807">
    <property type="entry name" value="SecE_bac"/>
</dbReference>
<protein>
    <recommendedName>
        <fullName evidence="9">Protein translocase subunit SecE</fullName>
    </recommendedName>
</protein>
<evidence type="ECO:0000256" key="6">
    <source>
        <dbReference type="ARBA" id="ARBA00022989"/>
    </source>
</evidence>
<evidence type="ECO:0000256" key="3">
    <source>
        <dbReference type="ARBA" id="ARBA00022475"/>
    </source>
</evidence>
<comment type="caution">
    <text evidence="10">The sequence shown here is derived from an EMBL/GenBank/DDBJ whole genome shotgun (WGS) entry which is preliminary data.</text>
</comment>
<evidence type="ECO:0000313" key="11">
    <source>
        <dbReference type="Proteomes" id="UP000034207"/>
    </source>
</evidence>
<dbReference type="PANTHER" id="PTHR33910:SF1">
    <property type="entry name" value="PROTEIN TRANSLOCASE SUBUNIT SECE"/>
    <property type="match status" value="1"/>
</dbReference>
<proteinExistence type="inferred from homology"/>
<evidence type="ECO:0000256" key="8">
    <source>
        <dbReference type="ARBA" id="ARBA00023136"/>
    </source>
</evidence>
<evidence type="ECO:0000256" key="4">
    <source>
        <dbReference type="ARBA" id="ARBA00022692"/>
    </source>
</evidence>
<keyword evidence="7 9" id="KW-0811">Translocation</keyword>
<dbReference type="AlphaFoldDB" id="A0A0G0M2Y7"/>
<keyword evidence="8 9" id="KW-0472">Membrane</keyword>
<dbReference type="InterPro" id="IPR038379">
    <property type="entry name" value="SecE_sf"/>
</dbReference>
<comment type="function">
    <text evidence="9">Essential subunit of the Sec protein translocation channel SecYEG. Clamps together the 2 halves of SecY. May contact the channel plug during translocation.</text>
</comment>
<keyword evidence="3 9" id="KW-1003">Cell membrane</keyword>
<dbReference type="EMBL" id="LBVV01000009">
    <property type="protein sequence ID" value="KKQ94680.1"/>
    <property type="molecule type" value="Genomic_DNA"/>
</dbReference>
<accession>A0A0G0M2Y7</accession>
<gene>
    <name evidence="9" type="primary">secE</name>
    <name evidence="10" type="ORF">UT18_C0009G0091</name>
</gene>
<dbReference type="InterPro" id="IPR001901">
    <property type="entry name" value="Translocase_SecE/Sec61-g"/>
</dbReference>
<dbReference type="GO" id="GO:0043952">
    <property type="term" value="P:protein transport by the Sec complex"/>
    <property type="evidence" value="ECO:0007669"/>
    <property type="project" value="UniProtKB-UniRule"/>
</dbReference>
<reference evidence="10 11" key="1">
    <citation type="journal article" date="2015" name="Nature">
        <title>rRNA introns, odd ribosomes, and small enigmatic genomes across a large radiation of phyla.</title>
        <authorList>
            <person name="Brown C.T."/>
            <person name="Hug L.A."/>
            <person name="Thomas B.C."/>
            <person name="Sharon I."/>
            <person name="Castelle C.J."/>
            <person name="Singh A."/>
            <person name="Wilkins M.J."/>
            <person name="Williams K.H."/>
            <person name="Banfield J.F."/>
        </authorList>
    </citation>
    <scope>NUCLEOTIDE SEQUENCE [LARGE SCALE GENOMIC DNA]</scope>
</reference>
<dbReference type="Proteomes" id="UP000034207">
    <property type="component" value="Unassembled WGS sequence"/>
</dbReference>
<comment type="similarity">
    <text evidence="9">Belongs to the SecE/SEC61-gamma family.</text>
</comment>
<comment type="subcellular location">
    <subcellularLocation>
        <location evidence="9">Cell membrane</location>
        <topology evidence="9">Single-pass membrane protein</topology>
    </subcellularLocation>
    <subcellularLocation>
        <location evidence="1">Membrane</location>
    </subcellularLocation>
</comment>
<keyword evidence="4 9" id="KW-0812">Transmembrane</keyword>
<dbReference type="STRING" id="1618345.UT18_C0009G0091"/>
<dbReference type="Pfam" id="PF00584">
    <property type="entry name" value="SecE"/>
    <property type="match status" value="1"/>
</dbReference>
<organism evidence="10 11">
    <name type="scientific">candidate division CPR2 bacterium GW2011_GWC2_39_10</name>
    <dbReference type="NCBI Taxonomy" id="1618345"/>
    <lineage>
        <taxon>Bacteria</taxon>
        <taxon>Bacteria division CPR2</taxon>
    </lineage>
</organism>
<evidence type="ECO:0000256" key="7">
    <source>
        <dbReference type="ARBA" id="ARBA00023010"/>
    </source>
</evidence>
<keyword evidence="6 9" id="KW-1133">Transmembrane helix</keyword>
<dbReference type="HAMAP" id="MF_00422">
    <property type="entry name" value="SecE"/>
    <property type="match status" value="1"/>
</dbReference>
<dbReference type="NCBIfam" id="TIGR00964">
    <property type="entry name" value="secE_bact"/>
    <property type="match status" value="1"/>
</dbReference>
<dbReference type="PANTHER" id="PTHR33910">
    <property type="entry name" value="PROTEIN TRANSLOCASE SUBUNIT SECE"/>
    <property type="match status" value="1"/>
</dbReference>
<evidence type="ECO:0000256" key="9">
    <source>
        <dbReference type="HAMAP-Rule" id="MF_00422"/>
    </source>
</evidence>